<accession>A0AAD8A8Q7</accession>
<reference evidence="2" key="1">
    <citation type="journal article" date="2023" name="IScience">
        <title>Live-bearing cockroach genome reveals convergent evolutionary mechanisms linked to viviparity in insects and beyond.</title>
        <authorList>
            <person name="Fouks B."/>
            <person name="Harrison M.C."/>
            <person name="Mikhailova A.A."/>
            <person name="Marchal E."/>
            <person name="English S."/>
            <person name="Carruthers M."/>
            <person name="Jennings E.C."/>
            <person name="Chiamaka E.L."/>
            <person name="Frigard R.A."/>
            <person name="Pippel M."/>
            <person name="Attardo G.M."/>
            <person name="Benoit J.B."/>
            <person name="Bornberg-Bauer E."/>
            <person name="Tobe S.S."/>
        </authorList>
    </citation>
    <scope>NUCLEOTIDE SEQUENCE</scope>
    <source>
        <strain evidence="2">Stay&amp;Tobe</strain>
    </source>
</reference>
<feature type="repeat" description="ANK" evidence="1">
    <location>
        <begin position="22"/>
        <end position="54"/>
    </location>
</feature>
<reference evidence="2" key="2">
    <citation type="submission" date="2023-05" db="EMBL/GenBank/DDBJ databases">
        <authorList>
            <person name="Fouks B."/>
        </authorList>
    </citation>
    <scope>NUCLEOTIDE SEQUENCE</scope>
    <source>
        <strain evidence="2">Stay&amp;Tobe</strain>
        <tissue evidence="2">Testes</tissue>
    </source>
</reference>
<evidence type="ECO:0000313" key="3">
    <source>
        <dbReference type="Proteomes" id="UP001233999"/>
    </source>
</evidence>
<sequence>MESVLFLLSIHVDVNSRVQDATQTPPLHLAAASGSEMLVRSLILAGARAEKPRNQMQVKMLVLTSVKRWSMCLVYVMMSDLEDFDHVFADENNGSGFIAENSGGSLIRSLHLLT</sequence>
<dbReference type="EMBL" id="JASPKZ010002959">
    <property type="protein sequence ID" value="KAJ9594562.1"/>
    <property type="molecule type" value="Genomic_DNA"/>
</dbReference>
<evidence type="ECO:0000256" key="1">
    <source>
        <dbReference type="PROSITE-ProRule" id="PRU00023"/>
    </source>
</evidence>
<name>A0AAD8A8Q7_DIPPU</name>
<evidence type="ECO:0000313" key="2">
    <source>
        <dbReference type="EMBL" id="KAJ9594562.1"/>
    </source>
</evidence>
<keyword evidence="3" id="KW-1185">Reference proteome</keyword>
<dbReference type="AlphaFoldDB" id="A0AAD8A8Q7"/>
<dbReference type="Proteomes" id="UP001233999">
    <property type="component" value="Unassembled WGS sequence"/>
</dbReference>
<protein>
    <submittedName>
        <fullName evidence="2">Uncharacterized protein</fullName>
    </submittedName>
</protein>
<feature type="non-terminal residue" evidence="2">
    <location>
        <position position="114"/>
    </location>
</feature>
<keyword evidence="1" id="KW-0040">ANK repeat</keyword>
<gene>
    <name evidence="2" type="ORF">L9F63_027457</name>
</gene>
<dbReference type="InterPro" id="IPR002110">
    <property type="entry name" value="Ankyrin_rpt"/>
</dbReference>
<dbReference type="InterPro" id="IPR036770">
    <property type="entry name" value="Ankyrin_rpt-contain_sf"/>
</dbReference>
<proteinExistence type="predicted"/>
<dbReference type="Gene3D" id="1.25.40.20">
    <property type="entry name" value="Ankyrin repeat-containing domain"/>
    <property type="match status" value="1"/>
</dbReference>
<dbReference type="PROSITE" id="PS50088">
    <property type="entry name" value="ANK_REPEAT"/>
    <property type="match status" value="1"/>
</dbReference>
<organism evidence="2 3">
    <name type="scientific">Diploptera punctata</name>
    <name type="common">Pacific beetle cockroach</name>
    <dbReference type="NCBI Taxonomy" id="6984"/>
    <lineage>
        <taxon>Eukaryota</taxon>
        <taxon>Metazoa</taxon>
        <taxon>Ecdysozoa</taxon>
        <taxon>Arthropoda</taxon>
        <taxon>Hexapoda</taxon>
        <taxon>Insecta</taxon>
        <taxon>Pterygota</taxon>
        <taxon>Neoptera</taxon>
        <taxon>Polyneoptera</taxon>
        <taxon>Dictyoptera</taxon>
        <taxon>Blattodea</taxon>
        <taxon>Blaberoidea</taxon>
        <taxon>Blaberidae</taxon>
        <taxon>Diplopterinae</taxon>
        <taxon>Diploptera</taxon>
    </lineage>
</organism>
<comment type="caution">
    <text evidence="2">The sequence shown here is derived from an EMBL/GenBank/DDBJ whole genome shotgun (WGS) entry which is preliminary data.</text>
</comment>
<dbReference type="SUPFAM" id="SSF48403">
    <property type="entry name" value="Ankyrin repeat"/>
    <property type="match status" value="1"/>
</dbReference>